<organism evidence="3 4">
    <name type="scientific">Cercophora scortea</name>
    <dbReference type="NCBI Taxonomy" id="314031"/>
    <lineage>
        <taxon>Eukaryota</taxon>
        <taxon>Fungi</taxon>
        <taxon>Dikarya</taxon>
        <taxon>Ascomycota</taxon>
        <taxon>Pezizomycotina</taxon>
        <taxon>Sordariomycetes</taxon>
        <taxon>Sordariomycetidae</taxon>
        <taxon>Sordariales</taxon>
        <taxon>Lasiosphaeriaceae</taxon>
        <taxon>Cercophora</taxon>
    </lineage>
</organism>
<accession>A0AAE0IVB0</accession>
<feature type="compositionally biased region" description="Basic and acidic residues" evidence="1">
    <location>
        <begin position="703"/>
        <end position="727"/>
    </location>
</feature>
<proteinExistence type="predicted"/>
<sequence length="939" mass="105448">MAGAKHVRGSSCPQVVPSGSQNDNGHIPHSSGLHRSRRWRTRRFSDLLEGRIPETFNIKRWDGAARAFAPWNNLGRDPELWDRNGNCFVHLYGRGHSRRGPAFKVPLEALLIAKCHPLVARFMARDLPELATAHIGQEYLDYLNQANPDNRIDLYISSPPMTNKEDGLRHQLAVRNFFAWVFRRSVVGEHLGTALIGLMNSMAEFRCAGENNMDDLISYMDEEGYLDMRNQPAHALAILNFAEYFQARDLYIDAFVHCVGMSDRLFAVPEYQVITSTSRKHIRQAKAEMDQKLGQASVMLRNFMEDDFSEANIGLTASGRAHLERFRTFLLAFFTGRLGYYPPRPVDLGSPIFEPEVYRIMREDFEALYEYLVDKSYTTSATMPSSAQGGICTVQAVHSFDLRHSYPSLPHPLPLLPETVAAAGPRRMSWLQSSKSDKLQPDQRLLSHAALAKATNKTGMRNQLVIAYRKFEEDSIFFHRKTDRKEKLSHVDARKIRWILIYSVYQVVRSCTESPKECQDVAEVHYHVALCPTNLLPWKESQRSSLAVSNQGRSKHDWTVSTLVPSMPAPAPSTWPWAQGFLHSGLDIKPDVDHFLGKSGRRDSWNTMSTSTTTSLSSRPTIPPRVRSLNTSLRRSLQIFVPSSHHDNEPIPLVRNRLSKRLSYHEIVIQGYGNGTNEVLHDNDDSSVPYLLSNKTNRGSAIFEDRERERELEREREHEPGHEHDADLMPQPLAVRSPSTSSTSSSNSKPDSTASHESHASSVSSAPSTCSFYSAAAWPEQDDDACNQSTANEFVAPSATQDGAIPRKRASIETMSSSVYSVLAEYEDISPLPPAVPRRNSRRKLSGLHPYPLRIRKNPSLMVEHLALSGDAESPYWFNEGRASGEGGTFVDEKSHGGGYDNRRSVYSDASLFGEGDDIWAQFADVGGLTEVHSVPRDG</sequence>
<dbReference type="Pfam" id="PF26013">
    <property type="entry name" value="DUF8004"/>
    <property type="match status" value="1"/>
</dbReference>
<dbReference type="InterPro" id="IPR058317">
    <property type="entry name" value="DUF8004"/>
</dbReference>
<comment type="caution">
    <text evidence="3">The sequence shown here is derived from an EMBL/GenBank/DDBJ whole genome shotgun (WGS) entry which is preliminary data.</text>
</comment>
<evidence type="ECO:0000313" key="4">
    <source>
        <dbReference type="Proteomes" id="UP001286456"/>
    </source>
</evidence>
<feature type="region of interest" description="Disordered" evidence="1">
    <location>
        <begin position="701"/>
        <end position="767"/>
    </location>
</feature>
<dbReference type="PANTHER" id="PTHR39601">
    <property type="entry name" value="CHORIOGENIN HMINOR"/>
    <property type="match status" value="1"/>
</dbReference>
<dbReference type="AlphaFoldDB" id="A0AAE0IVB0"/>
<evidence type="ECO:0000259" key="2">
    <source>
        <dbReference type="Pfam" id="PF26013"/>
    </source>
</evidence>
<feature type="compositionally biased region" description="Polar residues" evidence="1">
    <location>
        <begin position="11"/>
        <end position="24"/>
    </location>
</feature>
<dbReference type="EMBL" id="JAUEPO010000002">
    <property type="protein sequence ID" value="KAK3331615.1"/>
    <property type="molecule type" value="Genomic_DNA"/>
</dbReference>
<evidence type="ECO:0000313" key="3">
    <source>
        <dbReference type="EMBL" id="KAK3331615.1"/>
    </source>
</evidence>
<feature type="region of interest" description="Disordered" evidence="1">
    <location>
        <begin position="606"/>
        <end position="626"/>
    </location>
</feature>
<name>A0AAE0IVB0_9PEZI</name>
<feature type="compositionally biased region" description="Low complexity" evidence="1">
    <location>
        <begin position="737"/>
        <end position="753"/>
    </location>
</feature>
<protein>
    <recommendedName>
        <fullName evidence="2">DUF8004 domain-containing protein</fullName>
    </recommendedName>
</protein>
<reference evidence="3" key="1">
    <citation type="journal article" date="2023" name="Mol. Phylogenet. Evol.">
        <title>Genome-scale phylogeny and comparative genomics of the fungal order Sordariales.</title>
        <authorList>
            <person name="Hensen N."/>
            <person name="Bonometti L."/>
            <person name="Westerberg I."/>
            <person name="Brannstrom I.O."/>
            <person name="Guillou S."/>
            <person name="Cros-Aarteil S."/>
            <person name="Calhoun S."/>
            <person name="Haridas S."/>
            <person name="Kuo A."/>
            <person name="Mondo S."/>
            <person name="Pangilinan J."/>
            <person name="Riley R."/>
            <person name="LaButti K."/>
            <person name="Andreopoulos B."/>
            <person name="Lipzen A."/>
            <person name="Chen C."/>
            <person name="Yan M."/>
            <person name="Daum C."/>
            <person name="Ng V."/>
            <person name="Clum A."/>
            <person name="Steindorff A."/>
            <person name="Ohm R.A."/>
            <person name="Martin F."/>
            <person name="Silar P."/>
            <person name="Natvig D.O."/>
            <person name="Lalanne C."/>
            <person name="Gautier V."/>
            <person name="Ament-Velasquez S.L."/>
            <person name="Kruys A."/>
            <person name="Hutchinson M.I."/>
            <person name="Powell A.J."/>
            <person name="Barry K."/>
            <person name="Miller A.N."/>
            <person name="Grigoriev I.V."/>
            <person name="Debuchy R."/>
            <person name="Gladieux P."/>
            <person name="Hiltunen Thoren M."/>
            <person name="Johannesson H."/>
        </authorList>
    </citation>
    <scope>NUCLEOTIDE SEQUENCE</scope>
    <source>
        <strain evidence="3">SMH4131-1</strain>
    </source>
</reference>
<keyword evidence="4" id="KW-1185">Reference proteome</keyword>
<dbReference type="Proteomes" id="UP001286456">
    <property type="component" value="Unassembled WGS sequence"/>
</dbReference>
<evidence type="ECO:0000256" key="1">
    <source>
        <dbReference type="SAM" id="MobiDB-lite"/>
    </source>
</evidence>
<feature type="compositionally biased region" description="Low complexity" evidence="1">
    <location>
        <begin position="606"/>
        <end position="620"/>
    </location>
</feature>
<feature type="region of interest" description="Disordered" evidence="1">
    <location>
        <begin position="1"/>
        <end position="34"/>
    </location>
</feature>
<feature type="domain" description="DUF8004" evidence="2">
    <location>
        <begin position="214"/>
        <end position="304"/>
    </location>
</feature>
<reference evidence="3" key="2">
    <citation type="submission" date="2023-06" db="EMBL/GenBank/DDBJ databases">
        <authorList>
            <consortium name="Lawrence Berkeley National Laboratory"/>
            <person name="Haridas S."/>
            <person name="Hensen N."/>
            <person name="Bonometti L."/>
            <person name="Westerberg I."/>
            <person name="Brannstrom I.O."/>
            <person name="Guillou S."/>
            <person name="Cros-Aarteil S."/>
            <person name="Calhoun S."/>
            <person name="Kuo A."/>
            <person name="Mondo S."/>
            <person name="Pangilinan J."/>
            <person name="Riley R."/>
            <person name="Labutti K."/>
            <person name="Andreopoulos B."/>
            <person name="Lipzen A."/>
            <person name="Chen C."/>
            <person name="Yanf M."/>
            <person name="Daum C."/>
            <person name="Ng V."/>
            <person name="Clum A."/>
            <person name="Steindorff A."/>
            <person name="Ohm R."/>
            <person name="Martin F."/>
            <person name="Silar P."/>
            <person name="Natvig D."/>
            <person name="Lalanne C."/>
            <person name="Gautier V."/>
            <person name="Ament-Velasquez S.L."/>
            <person name="Kruys A."/>
            <person name="Hutchinson M.I."/>
            <person name="Powell A.J."/>
            <person name="Barry K."/>
            <person name="Miller A.N."/>
            <person name="Grigoriev I.V."/>
            <person name="Debuchy R."/>
            <person name="Gladieux P."/>
            <person name="Thoren M.H."/>
            <person name="Johannesson H."/>
        </authorList>
    </citation>
    <scope>NUCLEOTIDE SEQUENCE</scope>
    <source>
        <strain evidence="3">SMH4131-1</strain>
    </source>
</reference>
<gene>
    <name evidence="3" type="ORF">B0T19DRAFT_83667</name>
</gene>
<dbReference type="PANTHER" id="PTHR39601:SF1">
    <property type="entry name" value="CHORIOGENIN HMINOR"/>
    <property type="match status" value="1"/>
</dbReference>